<dbReference type="Proteomes" id="UP000663854">
    <property type="component" value="Unassembled WGS sequence"/>
</dbReference>
<evidence type="ECO:0000313" key="2">
    <source>
        <dbReference type="EMBL" id="CAF1597741.1"/>
    </source>
</evidence>
<sequence length="171" mass="20140">MKDDKTSFEQWMNIICNALIVLMQNDLHHFNTNFEQKKILFMYDIHDAHLVKSFYDLNPIEEQVYSAQQIWRSKLRTCEKVISQQKKRWSRSNQVMVKGIIPGNDSITNMKQNEFDIDGNDQKNQLSSMKCFSPSMRAIIQARLDNIEQRAQQIIKFIHASSQGQRSIPFL</sequence>
<dbReference type="Proteomes" id="UP000663870">
    <property type="component" value="Unassembled WGS sequence"/>
</dbReference>
<reference evidence="2" key="1">
    <citation type="submission" date="2021-02" db="EMBL/GenBank/DDBJ databases">
        <authorList>
            <person name="Nowell W R."/>
        </authorList>
    </citation>
    <scope>NUCLEOTIDE SEQUENCE</scope>
</reference>
<comment type="caution">
    <text evidence="2">The sequence shown here is derived from an EMBL/GenBank/DDBJ whole genome shotgun (WGS) entry which is preliminary data.</text>
</comment>
<evidence type="ECO:0000313" key="3">
    <source>
        <dbReference type="Proteomes" id="UP000663870"/>
    </source>
</evidence>
<protein>
    <submittedName>
        <fullName evidence="2">Uncharacterized protein</fullName>
    </submittedName>
</protein>
<dbReference type="EMBL" id="CAJNOL010004973">
    <property type="protein sequence ID" value="CAF1597741.1"/>
    <property type="molecule type" value="Genomic_DNA"/>
</dbReference>
<evidence type="ECO:0000313" key="1">
    <source>
        <dbReference type="EMBL" id="CAF1442192.1"/>
    </source>
</evidence>
<accession>A0A816AHL6</accession>
<gene>
    <name evidence="2" type="ORF">JXQ802_LOCUS47937</name>
    <name evidence="1" type="ORF">PYM288_LOCUS36191</name>
</gene>
<dbReference type="EMBL" id="CAJNOH010006824">
    <property type="protein sequence ID" value="CAF1442192.1"/>
    <property type="molecule type" value="Genomic_DNA"/>
</dbReference>
<dbReference type="AlphaFoldDB" id="A0A816AHL6"/>
<keyword evidence="3" id="KW-1185">Reference proteome</keyword>
<name>A0A816AHL6_9BILA</name>
<proteinExistence type="predicted"/>
<organism evidence="2 3">
    <name type="scientific">Rotaria sordida</name>
    <dbReference type="NCBI Taxonomy" id="392033"/>
    <lineage>
        <taxon>Eukaryota</taxon>
        <taxon>Metazoa</taxon>
        <taxon>Spiralia</taxon>
        <taxon>Gnathifera</taxon>
        <taxon>Rotifera</taxon>
        <taxon>Eurotatoria</taxon>
        <taxon>Bdelloidea</taxon>
        <taxon>Philodinida</taxon>
        <taxon>Philodinidae</taxon>
        <taxon>Rotaria</taxon>
    </lineage>
</organism>